<feature type="region of interest" description="Disordered" evidence="1">
    <location>
        <begin position="154"/>
        <end position="230"/>
    </location>
</feature>
<keyword evidence="2" id="KW-0472">Membrane</keyword>
<evidence type="ECO:0000313" key="3">
    <source>
        <dbReference type="EMBL" id="OGM21332.1"/>
    </source>
</evidence>
<keyword evidence="2" id="KW-1133">Transmembrane helix</keyword>
<gene>
    <name evidence="3" type="ORF">A2771_03485</name>
</gene>
<dbReference type="AlphaFoldDB" id="A0A1F7Y236"/>
<organism evidence="3 4">
    <name type="scientific">Candidatus Woesebacteria bacterium RIFCSPHIGHO2_01_FULL_38_26b</name>
    <dbReference type="NCBI Taxonomy" id="1802491"/>
    <lineage>
        <taxon>Bacteria</taxon>
        <taxon>Candidatus Woeseibacteriota</taxon>
    </lineage>
</organism>
<keyword evidence="2" id="KW-0812">Transmembrane</keyword>
<comment type="caution">
    <text evidence="3">The sequence shown here is derived from an EMBL/GenBank/DDBJ whole genome shotgun (WGS) entry which is preliminary data.</text>
</comment>
<feature type="transmembrane region" description="Helical" evidence="2">
    <location>
        <begin position="12"/>
        <end position="33"/>
    </location>
</feature>
<sequence>MKEFIKGKIVTVLVVGATVMLAGVAIFTALRLYQLRRESVSLTQPESEPLAWDCQSYNFILDQNGKVSVENNSSRDEPSQQAKVFINNNLVATFNVPALTKGQSAEIGTVNIPNEATINWKIEATKDCSDSGSFSGQKTSCELLTFTISIPSLTPTVTPTITPTRTPTPTPTGTLSITPTQSPTPTPTQPGNSPTSTHPPTPTSVNQTSTPTPSKTAIAATSPAPSGAALPDAGVGAPTVAIGLLGIILIVGAILLAI</sequence>
<evidence type="ECO:0000256" key="1">
    <source>
        <dbReference type="SAM" id="MobiDB-lite"/>
    </source>
</evidence>
<name>A0A1F7Y236_9BACT</name>
<dbReference type="EMBL" id="MGGD01000013">
    <property type="protein sequence ID" value="OGM21332.1"/>
    <property type="molecule type" value="Genomic_DNA"/>
</dbReference>
<protein>
    <submittedName>
        <fullName evidence="3">Uncharacterized protein</fullName>
    </submittedName>
</protein>
<evidence type="ECO:0000313" key="4">
    <source>
        <dbReference type="Proteomes" id="UP000176741"/>
    </source>
</evidence>
<proteinExistence type="predicted"/>
<accession>A0A1F7Y236</accession>
<feature type="transmembrane region" description="Helical" evidence="2">
    <location>
        <begin position="235"/>
        <end position="257"/>
    </location>
</feature>
<dbReference type="Proteomes" id="UP000176741">
    <property type="component" value="Unassembled WGS sequence"/>
</dbReference>
<reference evidence="3 4" key="1">
    <citation type="journal article" date="2016" name="Nat. Commun.">
        <title>Thousands of microbial genomes shed light on interconnected biogeochemical processes in an aquifer system.</title>
        <authorList>
            <person name="Anantharaman K."/>
            <person name="Brown C.T."/>
            <person name="Hug L.A."/>
            <person name="Sharon I."/>
            <person name="Castelle C.J."/>
            <person name="Probst A.J."/>
            <person name="Thomas B.C."/>
            <person name="Singh A."/>
            <person name="Wilkins M.J."/>
            <person name="Karaoz U."/>
            <person name="Brodie E.L."/>
            <person name="Williams K.H."/>
            <person name="Hubbard S.S."/>
            <person name="Banfield J.F."/>
        </authorList>
    </citation>
    <scope>NUCLEOTIDE SEQUENCE [LARGE SCALE GENOMIC DNA]</scope>
</reference>
<feature type="compositionally biased region" description="Polar residues" evidence="1">
    <location>
        <begin position="205"/>
        <end position="215"/>
    </location>
</feature>
<feature type="compositionally biased region" description="Low complexity" evidence="1">
    <location>
        <begin position="154"/>
        <end position="181"/>
    </location>
</feature>
<evidence type="ECO:0000256" key="2">
    <source>
        <dbReference type="SAM" id="Phobius"/>
    </source>
</evidence>